<keyword evidence="2" id="KW-1185">Reference proteome</keyword>
<evidence type="ECO:0000313" key="1">
    <source>
        <dbReference type="EMBL" id="AWB65795.1"/>
    </source>
</evidence>
<organism evidence="1 2">
    <name type="scientific">Saccharobesus litoralis</name>
    <dbReference type="NCBI Taxonomy" id="2172099"/>
    <lineage>
        <taxon>Bacteria</taxon>
        <taxon>Pseudomonadati</taxon>
        <taxon>Pseudomonadota</taxon>
        <taxon>Gammaproteobacteria</taxon>
        <taxon>Alteromonadales</taxon>
        <taxon>Alteromonadaceae</taxon>
        <taxon>Saccharobesus</taxon>
    </lineage>
</organism>
<dbReference type="Proteomes" id="UP000244441">
    <property type="component" value="Chromosome"/>
</dbReference>
<dbReference type="AlphaFoldDB" id="A0A2S0VNJ9"/>
<gene>
    <name evidence="1" type="ORF">C2869_04785</name>
</gene>
<reference evidence="1 2" key="1">
    <citation type="submission" date="2018-01" db="EMBL/GenBank/DDBJ databases">
        <title>Genome sequence of a Cantenovulum-like bacteria.</title>
        <authorList>
            <person name="Tan W.R."/>
            <person name="Lau N.-S."/>
            <person name="Go F."/>
            <person name="Amirul A.-A.A."/>
        </authorList>
    </citation>
    <scope>NUCLEOTIDE SEQUENCE [LARGE SCALE GENOMIC DNA]</scope>
    <source>
        <strain evidence="1 2">CCB-QB4</strain>
    </source>
</reference>
<name>A0A2S0VNJ9_9ALTE</name>
<protein>
    <submittedName>
        <fullName evidence="1">Uncharacterized protein</fullName>
    </submittedName>
</protein>
<proteinExistence type="predicted"/>
<sequence length="76" mass="8748">MDQDLSTNICTKQAKNHYKKNAIAYFKNGIVQNKVHRNSISVQIKIIDSPNPPSFIKKAPIYVLKNTKKSQYVTRK</sequence>
<evidence type="ECO:0000313" key="2">
    <source>
        <dbReference type="Proteomes" id="UP000244441"/>
    </source>
</evidence>
<accession>A0A2S0VNJ9</accession>
<dbReference type="EMBL" id="CP026604">
    <property type="protein sequence ID" value="AWB65795.1"/>
    <property type="molecule type" value="Genomic_DNA"/>
</dbReference>
<dbReference type="KEGG" id="cate:C2869_04785"/>